<dbReference type="PANTHER" id="PTHR12302:SF26">
    <property type="entry name" value="BLR1266 PROTEIN"/>
    <property type="match status" value="1"/>
</dbReference>
<dbReference type="Gene3D" id="2.40.50.90">
    <property type="match status" value="1"/>
</dbReference>
<keyword evidence="1" id="KW-0732">Signal</keyword>
<accession>A0A3D9BZU9</accession>
<protein>
    <submittedName>
        <fullName evidence="3">Thermonuclease family protein</fullName>
    </submittedName>
</protein>
<evidence type="ECO:0000313" key="3">
    <source>
        <dbReference type="EMBL" id="REC58999.1"/>
    </source>
</evidence>
<gene>
    <name evidence="3" type="ORF">DRV84_00775</name>
</gene>
<dbReference type="PROSITE" id="PS50830">
    <property type="entry name" value="TNASE_3"/>
    <property type="match status" value="1"/>
</dbReference>
<dbReference type="EMBL" id="QOHR01000001">
    <property type="protein sequence ID" value="REC58999.1"/>
    <property type="molecule type" value="Genomic_DNA"/>
</dbReference>
<evidence type="ECO:0000256" key="1">
    <source>
        <dbReference type="SAM" id="SignalP"/>
    </source>
</evidence>
<proteinExistence type="predicted"/>
<dbReference type="PANTHER" id="PTHR12302">
    <property type="entry name" value="EBNA2 BINDING PROTEIN P100"/>
    <property type="match status" value="1"/>
</dbReference>
<dbReference type="InterPro" id="IPR016071">
    <property type="entry name" value="Staphylococal_nuclease_OB-fold"/>
</dbReference>
<evidence type="ECO:0000259" key="2">
    <source>
        <dbReference type="PROSITE" id="PS50830"/>
    </source>
</evidence>
<feature type="chain" id="PRO_5017590304" evidence="1">
    <location>
        <begin position="16"/>
        <end position="210"/>
    </location>
</feature>
<dbReference type="SUPFAM" id="SSF50199">
    <property type="entry name" value="Staphylococcal nuclease"/>
    <property type="match status" value="1"/>
</dbReference>
<dbReference type="SMART" id="SM00318">
    <property type="entry name" value="SNc"/>
    <property type="match status" value="1"/>
</dbReference>
<dbReference type="Pfam" id="PF00565">
    <property type="entry name" value="SNase"/>
    <property type="match status" value="1"/>
</dbReference>
<name>A0A3D9BZU9_9RHOB</name>
<evidence type="ECO:0000313" key="4">
    <source>
        <dbReference type="Proteomes" id="UP000257131"/>
    </source>
</evidence>
<organism evidence="3 4">
    <name type="scientific">Rhodosalinus sediminis</name>
    <dbReference type="NCBI Taxonomy" id="1940533"/>
    <lineage>
        <taxon>Bacteria</taxon>
        <taxon>Pseudomonadati</taxon>
        <taxon>Pseudomonadota</taxon>
        <taxon>Alphaproteobacteria</taxon>
        <taxon>Rhodobacterales</taxon>
        <taxon>Paracoccaceae</taxon>
        <taxon>Rhodosalinus</taxon>
    </lineage>
</organism>
<dbReference type="Proteomes" id="UP000257131">
    <property type="component" value="Unassembled WGS sequence"/>
</dbReference>
<dbReference type="AlphaFoldDB" id="A0A3D9BZU9"/>
<feature type="domain" description="TNase-like" evidence="2">
    <location>
        <begin position="22"/>
        <end position="137"/>
    </location>
</feature>
<sequence length="210" mass="23398">MLTLCLLLMVTPLAAAPVGPARVIDGDTLEIGETRVRLHGIDAPEIGQPCRDGGEVRDCGRWAAEALRARVEGRVLRCEARDRDRYGRVVARCEAGGEDVAAALVRAGLAFAYRRYSTDYVDAEARARAAGRGLHRVRIARPEDHRRAARTPQRAQGCAIKGNVARDGERIYHLPGQQFYARTRISERHGERWFCSEAEARAAGWRRARR</sequence>
<reference evidence="3 4" key="1">
    <citation type="journal article" date="2017" name="Int. J. Syst. Evol. Microbiol.">
        <title>Rhodosalinus sediminis gen. nov., sp. nov., isolated from marine saltern.</title>
        <authorList>
            <person name="Guo L.Y."/>
            <person name="Ling S.K."/>
            <person name="Li C.M."/>
            <person name="Chen G.J."/>
            <person name="Du Z.J."/>
        </authorList>
    </citation>
    <scope>NUCLEOTIDE SEQUENCE [LARGE SCALE GENOMIC DNA]</scope>
    <source>
        <strain evidence="3 4">WDN1C137</strain>
    </source>
</reference>
<feature type="signal peptide" evidence="1">
    <location>
        <begin position="1"/>
        <end position="15"/>
    </location>
</feature>
<dbReference type="InterPro" id="IPR035437">
    <property type="entry name" value="SNase_OB-fold_sf"/>
</dbReference>
<dbReference type="OrthoDB" id="9805504at2"/>
<comment type="caution">
    <text evidence="3">The sequence shown here is derived from an EMBL/GenBank/DDBJ whole genome shotgun (WGS) entry which is preliminary data.</text>
</comment>
<keyword evidence="4" id="KW-1185">Reference proteome</keyword>